<dbReference type="PANTHER" id="PTHR20854:SF4">
    <property type="entry name" value="INOSITOL-1-MONOPHOSPHATASE-RELATED"/>
    <property type="match status" value="1"/>
</dbReference>
<dbReference type="PANTHER" id="PTHR20854">
    <property type="entry name" value="INOSITOL MONOPHOSPHATASE"/>
    <property type="match status" value="1"/>
</dbReference>
<dbReference type="Pfam" id="PF00459">
    <property type="entry name" value="Inositol_P"/>
    <property type="match status" value="1"/>
</dbReference>
<dbReference type="InterPro" id="IPR000760">
    <property type="entry name" value="Inositol_monophosphatase-like"/>
</dbReference>
<proteinExistence type="inferred from homology"/>
<dbReference type="Gene3D" id="3.40.190.80">
    <property type="match status" value="1"/>
</dbReference>
<keyword evidence="3 6" id="KW-0378">Hydrolase</keyword>
<dbReference type="PROSITE" id="PS00629">
    <property type="entry name" value="IMP_1"/>
    <property type="match status" value="1"/>
</dbReference>
<evidence type="ECO:0000256" key="4">
    <source>
        <dbReference type="ARBA" id="ARBA00022842"/>
    </source>
</evidence>
<protein>
    <submittedName>
        <fullName evidence="6">Myo-inositol-1(Or 4)-monophosphatase</fullName>
        <ecNumber evidence="6">3.1.3.25</ecNumber>
    </submittedName>
</protein>
<evidence type="ECO:0000313" key="6">
    <source>
        <dbReference type="EMBL" id="MDQ0505232.1"/>
    </source>
</evidence>
<name>A0ABU0LDQ5_XANAG</name>
<evidence type="ECO:0000256" key="5">
    <source>
        <dbReference type="SAM" id="MobiDB-lite"/>
    </source>
</evidence>
<gene>
    <name evidence="6" type="ORF">QOZ94_002028</name>
</gene>
<evidence type="ECO:0000256" key="3">
    <source>
        <dbReference type="ARBA" id="ARBA00022801"/>
    </source>
</evidence>
<organism evidence="6 7">
    <name type="scientific">Xanthobacter agilis</name>
    <dbReference type="NCBI Taxonomy" id="47492"/>
    <lineage>
        <taxon>Bacteria</taxon>
        <taxon>Pseudomonadati</taxon>
        <taxon>Pseudomonadota</taxon>
        <taxon>Alphaproteobacteria</taxon>
        <taxon>Hyphomicrobiales</taxon>
        <taxon>Xanthobacteraceae</taxon>
        <taxon>Xanthobacter</taxon>
    </lineage>
</organism>
<accession>A0ABU0LDQ5</accession>
<dbReference type="CDD" id="cd01638">
    <property type="entry name" value="CysQ"/>
    <property type="match status" value="1"/>
</dbReference>
<comment type="caution">
    <text evidence="6">The sequence shown here is derived from an EMBL/GenBank/DDBJ whole genome shotgun (WGS) entry which is preliminary data.</text>
</comment>
<feature type="compositionally biased region" description="Polar residues" evidence="5">
    <location>
        <begin position="274"/>
        <end position="288"/>
    </location>
</feature>
<dbReference type="PRINTS" id="PR00377">
    <property type="entry name" value="IMPHPHTASES"/>
</dbReference>
<dbReference type="Gene3D" id="3.30.540.10">
    <property type="entry name" value="Fructose-1,6-Bisphosphatase, subunit A, domain 1"/>
    <property type="match status" value="1"/>
</dbReference>
<dbReference type="RefSeq" id="WP_237344410.1">
    <property type="nucleotide sequence ID" value="NZ_JABWGX010000004.1"/>
</dbReference>
<dbReference type="GO" id="GO:0052834">
    <property type="term" value="F:inositol monophosphate phosphatase activity"/>
    <property type="evidence" value="ECO:0007669"/>
    <property type="project" value="UniProtKB-EC"/>
</dbReference>
<dbReference type="SUPFAM" id="SSF56655">
    <property type="entry name" value="Carbohydrate phosphatase"/>
    <property type="match status" value="1"/>
</dbReference>
<evidence type="ECO:0000256" key="1">
    <source>
        <dbReference type="ARBA" id="ARBA00009759"/>
    </source>
</evidence>
<dbReference type="InterPro" id="IPR020583">
    <property type="entry name" value="Inositol_monoP_metal-BS"/>
</dbReference>
<dbReference type="InterPro" id="IPR020550">
    <property type="entry name" value="Inositol_monophosphatase_CS"/>
</dbReference>
<evidence type="ECO:0000313" key="7">
    <source>
        <dbReference type="Proteomes" id="UP001241747"/>
    </source>
</evidence>
<dbReference type="Proteomes" id="UP001241747">
    <property type="component" value="Unassembled WGS sequence"/>
</dbReference>
<feature type="region of interest" description="Disordered" evidence="5">
    <location>
        <begin position="269"/>
        <end position="288"/>
    </location>
</feature>
<dbReference type="EC" id="3.1.3.25" evidence="6"/>
<keyword evidence="7" id="KW-1185">Reference proteome</keyword>
<dbReference type="EMBL" id="JAUSVY010000004">
    <property type="protein sequence ID" value="MDQ0505232.1"/>
    <property type="molecule type" value="Genomic_DNA"/>
</dbReference>
<dbReference type="PROSITE" id="PS00630">
    <property type="entry name" value="IMP_2"/>
    <property type="match status" value="1"/>
</dbReference>
<keyword evidence="2" id="KW-0479">Metal-binding</keyword>
<sequence length="288" mass="30192">MSVEPLNASAGEPRAVHPDDEILARHLTDVVAGAGALARTLFAAGVKSWTKDNNSPVTEADLAVDRFLHQRLTALRPDYGWLSEETADTPDRLAARRVWVVDPIDGTRGYMNGAPDWAVSVALVEDGRPLLAALFAPVLDEMFTAILGAGAQRNGLRLAAGTRATLEGARAAGPVDALDAIARVAAITRLPRGHSLALRIARVASDEIDLALSRANSHDWDLAAADLLVQEAGGRLTTFDAAPLTYNRAVPRHGPLLCAGRALHPLALDAAGGTSPSPARSGADPSQP</sequence>
<comment type="similarity">
    <text evidence="1">Belongs to the inositol monophosphatase superfamily.</text>
</comment>
<reference evidence="6 7" key="1">
    <citation type="submission" date="2023-07" db="EMBL/GenBank/DDBJ databases">
        <title>Genomic Encyclopedia of Type Strains, Phase IV (KMG-IV): sequencing the most valuable type-strain genomes for metagenomic binning, comparative biology and taxonomic classification.</title>
        <authorList>
            <person name="Goeker M."/>
        </authorList>
    </citation>
    <scope>NUCLEOTIDE SEQUENCE [LARGE SCALE GENOMIC DNA]</scope>
    <source>
        <strain evidence="6 7">DSM 3770</strain>
    </source>
</reference>
<evidence type="ECO:0000256" key="2">
    <source>
        <dbReference type="ARBA" id="ARBA00022723"/>
    </source>
</evidence>
<keyword evidence="4" id="KW-0460">Magnesium</keyword>